<proteinExistence type="predicted"/>
<sequence>MNHKIELETLYEISKVLSGSLNLETTVPYVFRLLRKLMGFERVTLTIYDPATDQIVVRAASSGEFPRDGFRRGEGITGKVWKHGVPIVVPDISKEPEFLNKLWKRGDLGSRKISFIAVPLKRGGEVIGVLSADREVSGRESLDELTRFLNMVAVLIANHYTLKKEVEEEKRSLESEKKALQMELRRIYGDMKIEGVVGRSRQILEILDVIHRVAPTGATVLLRGESGVGKEVFARAIHFLSPRAEGPFVTVNCAAIPENLLEAELFGYERGAFTGATQRKKGKFELAEGGTLFLDEIGDMSPPLQTKLLRVLQEKEIERLGGSRPIKVDVRVIAATNRNLEEMMREGKFREDLYYRLNVVPIFIPPLRERREDIPVLAYHFLDLFREQYTKEVRIAPEVMDAFMEYPWPGNVRELRNVVERMVILDTDGILTLEDLPAELRRKPPQGTEPLPQGTLKDMERRMIEKALRETGYVIKEAARRLGMTPRQVSYRIRKYGIKLPR</sequence>
<keyword evidence="1" id="KW-0547">Nucleotide-binding</keyword>
<dbReference type="EMBL" id="DRNB01000041">
    <property type="protein sequence ID" value="HHJ63518.1"/>
    <property type="molecule type" value="Genomic_DNA"/>
</dbReference>
<evidence type="ECO:0000256" key="5">
    <source>
        <dbReference type="ARBA" id="ARBA00023163"/>
    </source>
</evidence>
<evidence type="ECO:0000256" key="1">
    <source>
        <dbReference type="ARBA" id="ARBA00022741"/>
    </source>
</evidence>
<dbReference type="PROSITE" id="PS00688">
    <property type="entry name" value="SIGMA54_INTERACT_3"/>
    <property type="match status" value="1"/>
</dbReference>
<feature type="domain" description="Sigma-54 factor interaction" evidence="7">
    <location>
        <begin position="196"/>
        <end position="424"/>
    </location>
</feature>
<keyword evidence="4" id="KW-0238">DNA-binding</keyword>
<dbReference type="SUPFAM" id="SSF52540">
    <property type="entry name" value="P-loop containing nucleoside triphosphate hydrolases"/>
    <property type="match status" value="1"/>
</dbReference>
<protein>
    <submittedName>
        <fullName evidence="8">GAF domain-containing protein</fullName>
    </submittedName>
</protein>
<dbReference type="PRINTS" id="PR01590">
    <property type="entry name" value="HTHFIS"/>
</dbReference>
<keyword evidence="3" id="KW-0805">Transcription regulation</keyword>
<accession>A0A7C5Q7A5</accession>
<dbReference type="CDD" id="cd00009">
    <property type="entry name" value="AAA"/>
    <property type="match status" value="1"/>
</dbReference>
<dbReference type="Pfam" id="PF01590">
    <property type="entry name" value="GAF"/>
    <property type="match status" value="1"/>
</dbReference>
<dbReference type="SMART" id="SM00382">
    <property type="entry name" value="AAA"/>
    <property type="match status" value="1"/>
</dbReference>
<dbReference type="PROSITE" id="PS00675">
    <property type="entry name" value="SIGMA54_INTERACT_1"/>
    <property type="match status" value="1"/>
</dbReference>
<dbReference type="InterPro" id="IPR025943">
    <property type="entry name" value="Sigma_54_int_dom_ATP-bd_2"/>
</dbReference>
<dbReference type="InterPro" id="IPR025944">
    <property type="entry name" value="Sigma_54_int_dom_CS"/>
</dbReference>
<dbReference type="InterPro" id="IPR058031">
    <property type="entry name" value="AAA_lid_NorR"/>
</dbReference>
<dbReference type="AlphaFoldDB" id="A0A7C5Q7A5"/>
<evidence type="ECO:0000256" key="2">
    <source>
        <dbReference type="ARBA" id="ARBA00022840"/>
    </source>
</evidence>
<dbReference type="Pfam" id="PF00158">
    <property type="entry name" value="Sigma54_activat"/>
    <property type="match status" value="1"/>
</dbReference>
<evidence type="ECO:0000256" key="4">
    <source>
        <dbReference type="ARBA" id="ARBA00023125"/>
    </source>
</evidence>
<dbReference type="Pfam" id="PF25601">
    <property type="entry name" value="AAA_lid_14"/>
    <property type="match status" value="1"/>
</dbReference>
<dbReference type="Proteomes" id="UP000885792">
    <property type="component" value="Unassembled WGS sequence"/>
</dbReference>
<dbReference type="PROSITE" id="PS50045">
    <property type="entry name" value="SIGMA54_INTERACT_4"/>
    <property type="match status" value="1"/>
</dbReference>
<dbReference type="SUPFAM" id="SSF55781">
    <property type="entry name" value="GAF domain-like"/>
    <property type="match status" value="1"/>
</dbReference>
<dbReference type="InterPro" id="IPR027417">
    <property type="entry name" value="P-loop_NTPase"/>
</dbReference>
<keyword evidence="5" id="KW-0804">Transcription</keyword>
<dbReference type="InterPro" id="IPR003018">
    <property type="entry name" value="GAF"/>
</dbReference>
<reference evidence="8" key="1">
    <citation type="journal article" date="2020" name="mSystems">
        <title>Genome- and Community-Level Interaction Insights into Carbon Utilization and Element Cycling Functions of Hydrothermarchaeota in Hydrothermal Sediment.</title>
        <authorList>
            <person name="Zhou Z."/>
            <person name="Liu Y."/>
            <person name="Xu W."/>
            <person name="Pan J."/>
            <person name="Luo Z.H."/>
            <person name="Li M."/>
        </authorList>
    </citation>
    <scope>NUCLEOTIDE SEQUENCE [LARGE SCALE GENOMIC DNA]</scope>
    <source>
        <strain evidence="8">HyVt-501</strain>
    </source>
</reference>
<evidence type="ECO:0000259" key="7">
    <source>
        <dbReference type="PROSITE" id="PS50045"/>
    </source>
</evidence>
<dbReference type="GO" id="GO:0006355">
    <property type="term" value="P:regulation of DNA-templated transcription"/>
    <property type="evidence" value="ECO:0007669"/>
    <property type="project" value="InterPro"/>
</dbReference>
<dbReference type="GO" id="GO:0043565">
    <property type="term" value="F:sequence-specific DNA binding"/>
    <property type="evidence" value="ECO:0007669"/>
    <property type="project" value="InterPro"/>
</dbReference>
<feature type="coiled-coil region" evidence="6">
    <location>
        <begin position="156"/>
        <end position="190"/>
    </location>
</feature>
<dbReference type="PANTHER" id="PTHR32071">
    <property type="entry name" value="TRANSCRIPTIONAL REGULATORY PROTEIN"/>
    <property type="match status" value="1"/>
</dbReference>
<dbReference type="Gene3D" id="3.40.50.300">
    <property type="entry name" value="P-loop containing nucleotide triphosphate hydrolases"/>
    <property type="match status" value="1"/>
</dbReference>
<dbReference type="InterPro" id="IPR003593">
    <property type="entry name" value="AAA+_ATPase"/>
</dbReference>
<dbReference type="InterPro" id="IPR029016">
    <property type="entry name" value="GAF-like_dom_sf"/>
</dbReference>
<dbReference type="Gene3D" id="1.10.8.60">
    <property type="match status" value="1"/>
</dbReference>
<dbReference type="InterPro" id="IPR002197">
    <property type="entry name" value="HTH_Fis"/>
</dbReference>
<dbReference type="InterPro" id="IPR009057">
    <property type="entry name" value="Homeodomain-like_sf"/>
</dbReference>
<dbReference type="Pfam" id="PF02954">
    <property type="entry name" value="HTH_8"/>
    <property type="match status" value="1"/>
</dbReference>
<dbReference type="Gene3D" id="1.10.10.60">
    <property type="entry name" value="Homeodomain-like"/>
    <property type="match status" value="1"/>
</dbReference>
<dbReference type="InterPro" id="IPR025662">
    <property type="entry name" value="Sigma_54_int_dom_ATP-bd_1"/>
</dbReference>
<keyword evidence="6" id="KW-0175">Coiled coil</keyword>
<dbReference type="SMART" id="SM00065">
    <property type="entry name" value="GAF"/>
    <property type="match status" value="1"/>
</dbReference>
<name>A0A7C5Q7A5_AQUAO</name>
<evidence type="ECO:0000313" key="8">
    <source>
        <dbReference type="EMBL" id="HHJ63518.1"/>
    </source>
</evidence>
<dbReference type="FunFam" id="3.40.50.300:FF:000006">
    <property type="entry name" value="DNA-binding transcriptional regulator NtrC"/>
    <property type="match status" value="1"/>
</dbReference>
<dbReference type="Gene3D" id="3.30.450.40">
    <property type="match status" value="1"/>
</dbReference>
<gene>
    <name evidence="8" type="ORF">ENJ61_01280</name>
</gene>
<dbReference type="PANTHER" id="PTHR32071:SF57">
    <property type="entry name" value="C4-DICARBOXYLATE TRANSPORT TRANSCRIPTIONAL REGULATORY PROTEIN DCTD"/>
    <property type="match status" value="1"/>
</dbReference>
<comment type="caution">
    <text evidence="8">The sequence shown here is derived from an EMBL/GenBank/DDBJ whole genome shotgun (WGS) entry which is preliminary data.</text>
</comment>
<dbReference type="GO" id="GO:0005524">
    <property type="term" value="F:ATP binding"/>
    <property type="evidence" value="ECO:0007669"/>
    <property type="project" value="UniProtKB-KW"/>
</dbReference>
<keyword evidence="2" id="KW-0067">ATP-binding</keyword>
<evidence type="ECO:0000256" key="6">
    <source>
        <dbReference type="SAM" id="Coils"/>
    </source>
</evidence>
<dbReference type="PROSITE" id="PS00676">
    <property type="entry name" value="SIGMA54_INTERACT_2"/>
    <property type="match status" value="1"/>
</dbReference>
<dbReference type="InterPro" id="IPR002078">
    <property type="entry name" value="Sigma_54_int"/>
</dbReference>
<organism evidence="8">
    <name type="scientific">Aquifex aeolicus</name>
    <dbReference type="NCBI Taxonomy" id="63363"/>
    <lineage>
        <taxon>Bacteria</taxon>
        <taxon>Pseudomonadati</taxon>
        <taxon>Aquificota</taxon>
        <taxon>Aquificia</taxon>
        <taxon>Aquificales</taxon>
        <taxon>Aquificaceae</taxon>
        <taxon>Aquifex</taxon>
    </lineage>
</organism>
<evidence type="ECO:0000256" key="3">
    <source>
        <dbReference type="ARBA" id="ARBA00023015"/>
    </source>
</evidence>
<dbReference type="SUPFAM" id="SSF46689">
    <property type="entry name" value="Homeodomain-like"/>
    <property type="match status" value="1"/>
</dbReference>